<evidence type="ECO:0000313" key="2">
    <source>
        <dbReference type="EMBL" id="PIR82712.1"/>
    </source>
</evidence>
<reference evidence="3" key="1">
    <citation type="submission" date="2017-09" db="EMBL/GenBank/DDBJ databases">
        <title>Depth-based differentiation of microbial function through sediment-hosted aquifers and enrichment of novel symbionts in the deep terrestrial subsurface.</title>
        <authorList>
            <person name="Probst A.J."/>
            <person name="Ladd B."/>
            <person name="Jarett J.K."/>
            <person name="Geller-Mcgrath D.E."/>
            <person name="Sieber C.M.K."/>
            <person name="Emerson J.B."/>
            <person name="Anantharaman K."/>
            <person name="Thomas B.C."/>
            <person name="Malmstrom R."/>
            <person name="Stieglmeier M."/>
            <person name="Klingl A."/>
            <person name="Woyke T."/>
            <person name="Ryan C.M."/>
            <person name="Banfield J.F."/>
        </authorList>
    </citation>
    <scope>NUCLEOTIDE SEQUENCE [LARGE SCALE GENOMIC DNA]</scope>
</reference>
<evidence type="ECO:0000259" key="1">
    <source>
        <dbReference type="Pfam" id="PF01656"/>
    </source>
</evidence>
<dbReference type="InterPro" id="IPR002586">
    <property type="entry name" value="CobQ/CobB/MinD/ParA_Nub-bd_dom"/>
</dbReference>
<dbReference type="EMBL" id="PFBM01000007">
    <property type="protein sequence ID" value="PIR82712.1"/>
    <property type="molecule type" value="Genomic_DNA"/>
</dbReference>
<dbReference type="GO" id="GO:0016887">
    <property type="term" value="F:ATP hydrolysis activity"/>
    <property type="evidence" value="ECO:0007669"/>
    <property type="project" value="TreeGrafter"/>
</dbReference>
<dbReference type="GO" id="GO:0005524">
    <property type="term" value="F:ATP binding"/>
    <property type="evidence" value="ECO:0007669"/>
    <property type="project" value="TreeGrafter"/>
</dbReference>
<sequence>MKIAFLGKGGSGKSTLATAAVRHLHDKGYTTLAIDADHNMDLSFNLGVDSPARTLGADPSLIKRHIGLEPDADFSEARRTAEARGIVFRLAPPDPFTSGVSVTLADRLHLIVAGPHTDAVRSGDNCSHSLAAPLKVYLPCLQLNANEAVVIDERAGTDPVATGILCGVDCAVIVVEPTVHSVRIATHIAGELSLSSVPYAFVQNKASGSEDVFAALPKPATATVPRSPDGHVSSPAIESVLSALSARM</sequence>
<dbReference type="GO" id="GO:0009898">
    <property type="term" value="C:cytoplasmic side of plasma membrane"/>
    <property type="evidence" value="ECO:0007669"/>
    <property type="project" value="TreeGrafter"/>
</dbReference>
<proteinExistence type="predicted"/>
<dbReference type="GO" id="GO:0051782">
    <property type="term" value="P:negative regulation of cell division"/>
    <property type="evidence" value="ECO:0007669"/>
    <property type="project" value="TreeGrafter"/>
</dbReference>
<dbReference type="SUPFAM" id="SSF52540">
    <property type="entry name" value="P-loop containing nucleoside triphosphate hydrolases"/>
    <property type="match status" value="1"/>
</dbReference>
<dbReference type="Proteomes" id="UP000231379">
    <property type="component" value="Unassembled WGS sequence"/>
</dbReference>
<protein>
    <recommendedName>
        <fullName evidence="1">CobQ/CobB/MinD/ParA nucleotide binding domain-containing protein</fullName>
    </recommendedName>
</protein>
<organism evidence="2 3">
    <name type="scientific">Candidatus Kaiserbacteria bacterium CG10_big_fil_rev_8_21_14_0_10_59_10</name>
    <dbReference type="NCBI Taxonomy" id="1974612"/>
    <lineage>
        <taxon>Bacteria</taxon>
        <taxon>Candidatus Kaiseribacteriota</taxon>
    </lineage>
</organism>
<dbReference type="Pfam" id="PF01656">
    <property type="entry name" value="CbiA"/>
    <property type="match status" value="1"/>
</dbReference>
<accession>A0A2H0U8H3</accession>
<dbReference type="Gene3D" id="3.40.50.300">
    <property type="entry name" value="P-loop containing nucleotide triphosphate hydrolases"/>
    <property type="match status" value="1"/>
</dbReference>
<dbReference type="PANTHER" id="PTHR43384:SF15">
    <property type="entry name" value="ATP-BINDING PROTEIN"/>
    <property type="match status" value="1"/>
</dbReference>
<dbReference type="InterPro" id="IPR050625">
    <property type="entry name" value="ParA/MinD_ATPase"/>
</dbReference>
<dbReference type="GO" id="GO:0005829">
    <property type="term" value="C:cytosol"/>
    <property type="evidence" value="ECO:0007669"/>
    <property type="project" value="TreeGrafter"/>
</dbReference>
<name>A0A2H0U8H3_9BACT</name>
<feature type="domain" description="CobQ/CobB/MinD/ParA nucleotide binding" evidence="1">
    <location>
        <begin position="7"/>
        <end position="73"/>
    </location>
</feature>
<gene>
    <name evidence="2" type="ORF">COU20_00845</name>
</gene>
<comment type="caution">
    <text evidence="2">The sequence shown here is derived from an EMBL/GenBank/DDBJ whole genome shotgun (WGS) entry which is preliminary data.</text>
</comment>
<dbReference type="AlphaFoldDB" id="A0A2H0U8H3"/>
<dbReference type="InterPro" id="IPR027417">
    <property type="entry name" value="P-loop_NTPase"/>
</dbReference>
<evidence type="ECO:0000313" key="3">
    <source>
        <dbReference type="Proteomes" id="UP000231379"/>
    </source>
</evidence>
<dbReference type="PANTHER" id="PTHR43384">
    <property type="entry name" value="SEPTUM SITE-DETERMINING PROTEIN MIND HOMOLOG, CHLOROPLASTIC-RELATED"/>
    <property type="match status" value="1"/>
</dbReference>